<keyword evidence="3" id="KW-1185">Reference proteome</keyword>
<reference evidence="2 3" key="1">
    <citation type="submission" date="2016-10" db="EMBL/GenBank/DDBJ databases">
        <authorList>
            <person name="de Groot N.N."/>
        </authorList>
    </citation>
    <scope>NUCLEOTIDE SEQUENCE [LARGE SCALE GENOMIC DNA]</scope>
    <source>
        <strain evidence="2 3">CGMCC 4.5739</strain>
    </source>
</reference>
<keyword evidence="2" id="KW-0762">Sugar transport</keyword>
<organism evidence="2 3">
    <name type="scientific">Streptomyces aidingensis</name>
    <dbReference type="NCBI Taxonomy" id="910347"/>
    <lineage>
        <taxon>Bacteria</taxon>
        <taxon>Bacillati</taxon>
        <taxon>Actinomycetota</taxon>
        <taxon>Actinomycetes</taxon>
        <taxon>Kitasatosporales</taxon>
        <taxon>Streptomycetaceae</taxon>
        <taxon>Streptomyces</taxon>
    </lineage>
</organism>
<sequence>MSIRKAAIRGLAIAAVGSLALTACSDDSGNGDGGSGGDGGTVTLNMQWWGNDDRAARYEAAIDAFEAANPDIKVNTGFAAWPDYWTARNTEAAGGALPDVLQMDTSYLRQYAGTGQLADLTEYVGNGLDLSGFEESLVESGKVDGGLYAVATGTNTLALFYNPDLLAELGVEMPEDIGSWDEYTALYAEIAEAGADRDPAVYASADHTGTFWLFLQWLIQQDIDPFTEDGGLNFTKDDMAAWLETTAEVREAGDAFPIERVVQLEPVTPFSAVETATEFHWDNFLASYVGESGVETLELMPLPSGPDGAKHQFFKPTMQLAVGANSDHPEEAAKLIDFLVNSPEAGEIFGTNLGVPSTQAQRDALTLEEGSVDAKVMAYEAMVAEQGHVSEVAPLPIEGFGSIEEEYRTLHQEFAYGEMSVQDFVDRWFAEAEIHLGG</sequence>
<dbReference type="InterPro" id="IPR050490">
    <property type="entry name" value="Bact_solute-bd_prot1"/>
</dbReference>
<protein>
    <submittedName>
        <fullName evidence="2">Multiple sugar transport system substrate-binding protein</fullName>
    </submittedName>
</protein>
<dbReference type="PANTHER" id="PTHR43649">
    <property type="entry name" value="ARABINOSE-BINDING PROTEIN-RELATED"/>
    <property type="match status" value="1"/>
</dbReference>
<dbReference type="Proteomes" id="UP000199207">
    <property type="component" value="Unassembled WGS sequence"/>
</dbReference>
<proteinExistence type="predicted"/>
<gene>
    <name evidence="2" type="ORF">SAMN05421773_106250</name>
</gene>
<dbReference type="InterPro" id="IPR006059">
    <property type="entry name" value="SBP"/>
</dbReference>
<dbReference type="Pfam" id="PF01547">
    <property type="entry name" value="SBP_bac_1"/>
    <property type="match status" value="1"/>
</dbReference>
<feature type="chain" id="PRO_5011646738" evidence="1">
    <location>
        <begin position="26"/>
        <end position="438"/>
    </location>
</feature>
<dbReference type="EMBL" id="FOLM01000006">
    <property type="protein sequence ID" value="SFC84504.1"/>
    <property type="molecule type" value="Genomic_DNA"/>
</dbReference>
<dbReference type="OrthoDB" id="7918484at2"/>
<name>A0A1I1MGA7_9ACTN</name>
<dbReference type="RefSeq" id="WP_093839105.1">
    <property type="nucleotide sequence ID" value="NZ_FOLM01000006.1"/>
</dbReference>
<dbReference type="PROSITE" id="PS51257">
    <property type="entry name" value="PROKAR_LIPOPROTEIN"/>
    <property type="match status" value="1"/>
</dbReference>
<feature type="signal peptide" evidence="1">
    <location>
        <begin position="1"/>
        <end position="25"/>
    </location>
</feature>
<evidence type="ECO:0000256" key="1">
    <source>
        <dbReference type="SAM" id="SignalP"/>
    </source>
</evidence>
<keyword evidence="1" id="KW-0732">Signal</keyword>
<evidence type="ECO:0000313" key="3">
    <source>
        <dbReference type="Proteomes" id="UP000199207"/>
    </source>
</evidence>
<dbReference type="STRING" id="910347.SAMN05421773_106250"/>
<evidence type="ECO:0000313" key="2">
    <source>
        <dbReference type="EMBL" id="SFC84504.1"/>
    </source>
</evidence>
<dbReference type="PANTHER" id="PTHR43649:SF30">
    <property type="entry name" value="ABC TRANSPORTER SUBSTRATE-BINDING PROTEIN"/>
    <property type="match status" value="1"/>
</dbReference>
<dbReference type="AlphaFoldDB" id="A0A1I1MGA7"/>
<accession>A0A1I1MGA7</accession>
<dbReference type="SUPFAM" id="SSF53850">
    <property type="entry name" value="Periplasmic binding protein-like II"/>
    <property type="match status" value="1"/>
</dbReference>
<keyword evidence="2" id="KW-0813">Transport</keyword>
<dbReference type="Gene3D" id="3.40.190.10">
    <property type="entry name" value="Periplasmic binding protein-like II"/>
    <property type="match status" value="2"/>
</dbReference>